<protein>
    <recommendedName>
        <fullName evidence="3">HAT C-terminal dimerisation domain-containing protein</fullName>
    </recommendedName>
</protein>
<dbReference type="Proteomes" id="UP001497644">
    <property type="component" value="Chromosome 14"/>
</dbReference>
<sequence length="307" mass="35310">MLSPEQDTVAITTWLLKIISTGVPIPRMIVWDFSQAVLISISIAFAHKRDLCDYMQTCYDIATQKSSILPATFIRLDVSHLVSIICRWDCLKRHPLPKVRQFFIRAICKAYKMETLHELEYFLESLLTVAISPSIGTSHGENLESQARYDFINNVIKGVSETNEEIHTDLDEIDLEIDCHTGWVEWSRRIYERASITESKCEEGSIVNAFYNIEVANKIKKLMNYVPIWTSILLPFFNIGSTIATSSSVESEFANIKKRVFKNELPLRADKFVMRHLDYIDGRIKEASSNCNIKDLKTETENNEEEN</sequence>
<reference evidence="1" key="1">
    <citation type="submission" date="2024-04" db="EMBL/GenBank/DDBJ databases">
        <authorList>
            <consortium name="Molecular Ecology Group"/>
        </authorList>
    </citation>
    <scope>NUCLEOTIDE SEQUENCE</scope>
</reference>
<gene>
    <name evidence="1" type="ORF">LPLAT_LOCUS4106</name>
</gene>
<dbReference type="EMBL" id="OZ034837">
    <property type="protein sequence ID" value="CAL1678210.1"/>
    <property type="molecule type" value="Genomic_DNA"/>
</dbReference>
<evidence type="ECO:0008006" key="3">
    <source>
        <dbReference type="Google" id="ProtNLM"/>
    </source>
</evidence>
<evidence type="ECO:0000313" key="1">
    <source>
        <dbReference type="EMBL" id="CAL1678210.1"/>
    </source>
</evidence>
<keyword evidence="2" id="KW-1185">Reference proteome</keyword>
<dbReference type="AlphaFoldDB" id="A0AAV2NES7"/>
<organism evidence="1 2">
    <name type="scientific">Lasius platythorax</name>
    <dbReference type="NCBI Taxonomy" id="488582"/>
    <lineage>
        <taxon>Eukaryota</taxon>
        <taxon>Metazoa</taxon>
        <taxon>Ecdysozoa</taxon>
        <taxon>Arthropoda</taxon>
        <taxon>Hexapoda</taxon>
        <taxon>Insecta</taxon>
        <taxon>Pterygota</taxon>
        <taxon>Neoptera</taxon>
        <taxon>Endopterygota</taxon>
        <taxon>Hymenoptera</taxon>
        <taxon>Apocrita</taxon>
        <taxon>Aculeata</taxon>
        <taxon>Formicoidea</taxon>
        <taxon>Formicidae</taxon>
        <taxon>Formicinae</taxon>
        <taxon>Lasius</taxon>
        <taxon>Lasius</taxon>
    </lineage>
</organism>
<proteinExistence type="predicted"/>
<name>A0AAV2NES7_9HYME</name>
<evidence type="ECO:0000313" key="2">
    <source>
        <dbReference type="Proteomes" id="UP001497644"/>
    </source>
</evidence>
<accession>A0AAV2NES7</accession>